<evidence type="ECO:0000313" key="1">
    <source>
        <dbReference type="EMBL" id="GAG99862.1"/>
    </source>
</evidence>
<sequence length="43" mass="5337">IMIYIFPNQLEMLEKIEKKTGKRKRHMFFEMIAQYIAEYRGKL</sequence>
<accession>X1D407</accession>
<gene>
    <name evidence="1" type="ORF">S01H4_41525</name>
</gene>
<protein>
    <submittedName>
        <fullName evidence="1">Uncharacterized protein</fullName>
    </submittedName>
</protein>
<proteinExistence type="predicted"/>
<organism evidence="1">
    <name type="scientific">marine sediment metagenome</name>
    <dbReference type="NCBI Taxonomy" id="412755"/>
    <lineage>
        <taxon>unclassified sequences</taxon>
        <taxon>metagenomes</taxon>
        <taxon>ecological metagenomes</taxon>
    </lineage>
</organism>
<dbReference type="AlphaFoldDB" id="X1D407"/>
<dbReference type="EMBL" id="BART01022717">
    <property type="protein sequence ID" value="GAG99862.1"/>
    <property type="molecule type" value="Genomic_DNA"/>
</dbReference>
<comment type="caution">
    <text evidence="1">The sequence shown here is derived from an EMBL/GenBank/DDBJ whole genome shotgun (WGS) entry which is preliminary data.</text>
</comment>
<feature type="non-terminal residue" evidence="1">
    <location>
        <position position="1"/>
    </location>
</feature>
<reference evidence="1" key="1">
    <citation type="journal article" date="2014" name="Front. Microbiol.">
        <title>High frequency of phylogenetically diverse reductive dehalogenase-homologous genes in deep subseafloor sedimentary metagenomes.</title>
        <authorList>
            <person name="Kawai M."/>
            <person name="Futagami T."/>
            <person name="Toyoda A."/>
            <person name="Takaki Y."/>
            <person name="Nishi S."/>
            <person name="Hori S."/>
            <person name="Arai W."/>
            <person name="Tsubouchi T."/>
            <person name="Morono Y."/>
            <person name="Uchiyama I."/>
            <person name="Ito T."/>
            <person name="Fujiyama A."/>
            <person name="Inagaki F."/>
            <person name="Takami H."/>
        </authorList>
    </citation>
    <scope>NUCLEOTIDE SEQUENCE</scope>
    <source>
        <strain evidence="1">Expedition CK06-06</strain>
    </source>
</reference>
<name>X1D407_9ZZZZ</name>